<dbReference type="InterPro" id="IPR003540">
    <property type="entry name" value="ADP-ribosyltransferase"/>
</dbReference>
<feature type="compositionally biased region" description="Gly residues" evidence="1">
    <location>
        <begin position="434"/>
        <end position="457"/>
    </location>
</feature>
<protein>
    <recommendedName>
        <fullName evidence="2">ADP ribosyltransferase domain-containing protein</fullName>
    </recommendedName>
</protein>
<proteinExistence type="predicted"/>
<feature type="compositionally biased region" description="Low complexity" evidence="1">
    <location>
        <begin position="114"/>
        <end position="128"/>
    </location>
</feature>
<feature type="region of interest" description="Disordered" evidence="1">
    <location>
        <begin position="107"/>
        <end position="132"/>
    </location>
</feature>
<evidence type="ECO:0000259" key="2">
    <source>
        <dbReference type="Pfam" id="PF03496"/>
    </source>
</evidence>
<name>A0ABP4ZA79_9MICO</name>
<feature type="compositionally biased region" description="Gly residues" evidence="1">
    <location>
        <begin position="494"/>
        <end position="508"/>
    </location>
</feature>
<evidence type="ECO:0000256" key="1">
    <source>
        <dbReference type="SAM" id="MobiDB-lite"/>
    </source>
</evidence>
<sequence>MSHVQLDAARLAADGSALFSVAQSVSQAVRACESALGGTGGMAGDDESAEVFAQGQDGEPGYDQYAVDVMKAALGLANGLRIVDAALGNTGRAYDGAQLVGAFKPASSSRIPEETPSVVPPSASVPTSLGKGPEGPLGEFGDFLKDGLAMLGVVLPSADRGKLSSAESAWSELSGAMTRAQSSIDGAFTNVSSMTLPQKSSMLSCQRSLGSSFGKVADSADSMAGFARGMIDAVDKAWEEIGWFIAQMAVEIAIEIGIGALLGAVTFGAGAAAMAAKIMLTVTRWAIKIAALCKKLRTLIMMALRAARMAIRGGIRVAREALSAGLASGITTVSFNSVRGALDPNYQPQNVLNAALSAAVGGAAGAGFSGAGGRLTGGVNPGAMQRVTHIAVETGGGAVDGLASGLAESGLSGQPFQPLSAMAAGALLGGALAGRPGGGQAPSTPGGSGSGGPGGAGPDIDTSGIPSGTGTNANAGTPGGGGQVDVSNDAPTPGAGGGGSSTSGGGGQVDVSNDAPTPGAGGADGAGAGDGGGSVDLPGAVDSSGVDLSDGPAADAPTTDAPTMDAPTTDAPTHADGPSADTPTADAPAADAPTHADAPTTDAPATDAPTHADAPTADAPTHADAPAADAPTADAPTHADAPAADAPDADAPTHADAPAADAPDADAPTHADAPAADAPAADAPAADASSADAPAADAPAADAPTADGPAAEAPVAAGAASPAAAHPADAPSAAEIAATADAVSSDAEADAGTPADENGSGAASDPDTNGGLDTDGLDVEDAAAAGGAAAVAGAAALAFKPSFLPTHTPGGSTPAAPATPAASVAPATPGSTPTPAATAPGGGGPVHTPPHTNLSAPGAGAPDTTPKVPDLSAIDAEFRTPHGDIPPGRLDEWAEKVSEAYPTLEPEDVLGIWDYTTNSYTEMNGYLRDLSTPSDVPGLETRLNATTAAISSLRPVPGVTYRGMEIRPGLLDQFTQGGQWSDPAFISSSTSSSVADNFGANGGIKVTITGRSGVDVGPFSRFQKEDEILFQRGVRFDVVRKEEVSPGVWEIDLTERT</sequence>
<evidence type="ECO:0000313" key="4">
    <source>
        <dbReference type="Proteomes" id="UP001501746"/>
    </source>
</evidence>
<dbReference type="PROSITE" id="PS51996">
    <property type="entry name" value="TR_MART"/>
    <property type="match status" value="1"/>
</dbReference>
<dbReference type="Pfam" id="PF03496">
    <property type="entry name" value="ADPrib_exo_Tox"/>
    <property type="match status" value="1"/>
</dbReference>
<feature type="region of interest" description="Disordered" evidence="1">
    <location>
        <begin position="434"/>
        <end position="778"/>
    </location>
</feature>
<dbReference type="RefSeq" id="WP_344304998.1">
    <property type="nucleotide sequence ID" value="NZ_BAAANK010000010.1"/>
</dbReference>
<organism evidence="3 4">
    <name type="scientific">Agromyces salentinus</name>
    <dbReference type="NCBI Taxonomy" id="269421"/>
    <lineage>
        <taxon>Bacteria</taxon>
        <taxon>Bacillati</taxon>
        <taxon>Actinomycetota</taxon>
        <taxon>Actinomycetes</taxon>
        <taxon>Micrococcales</taxon>
        <taxon>Microbacteriaceae</taxon>
        <taxon>Agromyces</taxon>
    </lineage>
</organism>
<feature type="compositionally biased region" description="Low complexity" evidence="1">
    <location>
        <begin position="808"/>
        <end position="839"/>
    </location>
</feature>
<feature type="compositionally biased region" description="Gly residues" evidence="1">
    <location>
        <begin position="519"/>
        <end position="534"/>
    </location>
</feature>
<gene>
    <name evidence="3" type="ORF">GCM10009750_33360</name>
</gene>
<dbReference type="EMBL" id="BAAANK010000010">
    <property type="protein sequence ID" value="GAA1844389.1"/>
    <property type="molecule type" value="Genomic_DNA"/>
</dbReference>
<comment type="caution">
    <text evidence="3">The sequence shown here is derived from an EMBL/GenBank/DDBJ whole genome shotgun (WGS) entry which is preliminary data.</text>
</comment>
<feature type="domain" description="ADP ribosyltransferase" evidence="2">
    <location>
        <begin position="893"/>
        <end position="1043"/>
    </location>
</feature>
<feature type="region of interest" description="Disordered" evidence="1">
    <location>
        <begin position="808"/>
        <end position="869"/>
    </location>
</feature>
<accession>A0ABP4ZA79</accession>
<feature type="compositionally biased region" description="Low complexity" evidence="1">
    <location>
        <begin position="765"/>
        <end position="774"/>
    </location>
</feature>
<feature type="compositionally biased region" description="Low complexity" evidence="1">
    <location>
        <begin position="550"/>
        <end position="746"/>
    </location>
</feature>
<reference evidence="4" key="1">
    <citation type="journal article" date="2019" name="Int. J. Syst. Evol. Microbiol.">
        <title>The Global Catalogue of Microorganisms (GCM) 10K type strain sequencing project: providing services to taxonomists for standard genome sequencing and annotation.</title>
        <authorList>
            <consortium name="The Broad Institute Genomics Platform"/>
            <consortium name="The Broad Institute Genome Sequencing Center for Infectious Disease"/>
            <person name="Wu L."/>
            <person name="Ma J."/>
        </authorList>
    </citation>
    <scope>NUCLEOTIDE SEQUENCE [LARGE SCALE GENOMIC DNA]</scope>
    <source>
        <strain evidence="4">JCM 14323</strain>
    </source>
</reference>
<dbReference type="SUPFAM" id="SSF56399">
    <property type="entry name" value="ADP-ribosylation"/>
    <property type="match status" value="1"/>
</dbReference>
<dbReference type="Proteomes" id="UP001501746">
    <property type="component" value="Unassembled WGS sequence"/>
</dbReference>
<evidence type="ECO:0000313" key="3">
    <source>
        <dbReference type="EMBL" id="GAA1844389.1"/>
    </source>
</evidence>
<dbReference type="Gene3D" id="3.90.176.10">
    <property type="entry name" value="Toxin ADP-ribosyltransferase, Chain A, domain 1"/>
    <property type="match status" value="1"/>
</dbReference>
<keyword evidence="4" id="KW-1185">Reference proteome</keyword>